<evidence type="ECO:0000313" key="11">
    <source>
        <dbReference type="Proteomes" id="UP000253940"/>
    </source>
</evidence>
<dbReference type="Pfam" id="PF10672">
    <property type="entry name" value="Methyltrans_SAM"/>
    <property type="match status" value="1"/>
</dbReference>
<dbReference type="PANTHER" id="PTHR42873:SF1">
    <property type="entry name" value="S-ADENOSYLMETHIONINE-DEPENDENT METHYLTRANSFERASE DOMAIN-CONTAINING PROTEIN"/>
    <property type="match status" value="1"/>
</dbReference>
<dbReference type="GO" id="GO:0003723">
    <property type="term" value="F:RNA binding"/>
    <property type="evidence" value="ECO:0007669"/>
    <property type="project" value="InterPro"/>
</dbReference>
<keyword evidence="11" id="KW-1185">Reference proteome</keyword>
<evidence type="ECO:0000313" key="10">
    <source>
        <dbReference type="EMBL" id="AXI02989.1"/>
    </source>
</evidence>
<evidence type="ECO:0000256" key="6">
    <source>
        <dbReference type="ARBA" id="ARBA00022691"/>
    </source>
</evidence>
<dbReference type="Proteomes" id="UP000253940">
    <property type="component" value="Chromosome"/>
</dbReference>
<dbReference type="Pfam" id="PF17785">
    <property type="entry name" value="PUA_3"/>
    <property type="match status" value="1"/>
</dbReference>
<dbReference type="GO" id="GO:0032259">
    <property type="term" value="P:methylation"/>
    <property type="evidence" value="ECO:0007669"/>
    <property type="project" value="UniProtKB-KW"/>
</dbReference>
<dbReference type="KEGG" id="mbah:HYN46_09150"/>
<feature type="domain" description="RlmI-like PUA" evidence="9">
    <location>
        <begin position="6"/>
        <end position="70"/>
    </location>
</feature>
<feature type="domain" description="S-adenosylmethionine-dependent methyltransferase" evidence="8">
    <location>
        <begin position="178"/>
        <end position="302"/>
    </location>
</feature>
<dbReference type="InterPro" id="IPR041532">
    <property type="entry name" value="RlmI-like_PUA"/>
</dbReference>
<keyword evidence="3" id="KW-0698">rRNA processing</keyword>
<proteinExistence type="inferred from homology"/>
<evidence type="ECO:0000256" key="2">
    <source>
        <dbReference type="ARBA" id="ARBA00022490"/>
    </source>
</evidence>
<dbReference type="Gene3D" id="3.30.750.80">
    <property type="entry name" value="RNA methyltransferase domain (HRMD) like"/>
    <property type="match status" value="1"/>
</dbReference>
<keyword evidence="5 10" id="KW-0808">Transferase</keyword>
<dbReference type="Gene3D" id="2.30.130.10">
    <property type="entry name" value="PUA domain"/>
    <property type="match status" value="1"/>
</dbReference>
<sequence>MTTPRLRIKKRDQQRLRDGHLWVYSNEVDTDATPLKTIKSTLVHLEDYRGNFLATASFNSQALICARILDTAARDELDVAFFETRLKTALGLRQITFKQDYYRLVFGEGDLLPGLVIDRFAQTFVIQIGTQAIEQAKAALVTALQNVFGADSIIVFKNDGKGRQMEQLDEYVETVPSDAKIDALDVIENGVAFKAPLDGQKTGWFYDHRDGRQWLNGCAAGRSVLDVFSYIGGWGIQAAAHGATQVTCVDSSGKAGEAVLANAALNQLTQVKFIESDAFEYLKKPVTDTFDLVVLDPPALIQKRRDFEQGRQAYFLLNEGAIQRVSEGGLLVSASCSLHLLRDELIRIVQQVARRQNKHVQLVHEAHPAADHPRLLSMTESDYLKCLVFRVTSLPEGATH</sequence>
<keyword evidence="6" id="KW-0949">S-adenosyl-L-methionine</keyword>
<dbReference type="CDD" id="cd02440">
    <property type="entry name" value="AdoMet_MTases"/>
    <property type="match status" value="1"/>
</dbReference>
<dbReference type="InterPro" id="IPR015947">
    <property type="entry name" value="PUA-like_sf"/>
</dbReference>
<dbReference type="CDD" id="cd21153">
    <property type="entry name" value="PUA_RlmI"/>
    <property type="match status" value="1"/>
</dbReference>
<accession>A0A345P6T0</accession>
<evidence type="ECO:0000256" key="3">
    <source>
        <dbReference type="ARBA" id="ARBA00022552"/>
    </source>
</evidence>
<evidence type="ECO:0000256" key="5">
    <source>
        <dbReference type="ARBA" id="ARBA00022679"/>
    </source>
</evidence>
<organism evidence="10 11">
    <name type="scientific">Aquirhabdus parva</name>
    <dbReference type="NCBI Taxonomy" id="2283318"/>
    <lineage>
        <taxon>Bacteria</taxon>
        <taxon>Pseudomonadati</taxon>
        <taxon>Pseudomonadota</taxon>
        <taxon>Gammaproteobacteria</taxon>
        <taxon>Moraxellales</taxon>
        <taxon>Moraxellaceae</taxon>
        <taxon>Aquirhabdus</taxon>
    </lineage>
</organism>
<dbReference type="GO" id="GO:0008168">
    <property type="term" value="F:methyltransferase activity"/>
    <property type="evidence" value="ECO:0007669"/>
    <property type="project" value="UniProtKB-KW"/>
</dbReference>
<reference evidence="10 11" key="1">
    <citation type="submission" date="2018-07" db="EMBL/GenBank/DDBJ databases">
        <title>Genome sequencing of Moraxellaceae gen. HYN0046.</title>
        <authorList>
            <person name="Kim M."/>
            <person name="Yi H."/>
        </authorList>
    </citation>
    <scope>NUCLEOTIDE SEQUENCE [LARGE SCALE GENOMIC DNA]</scope>
    <source>
        <strain evidence="10 11">HYN0046</strain>
    </source>
</reference>
<dbReference type="OrthoDB" id="9805492at2"/>
<dbReference type="SUPFAM" id="SSF88697">
    <property type="entry name" value="PUA domain-like"/>
    <property type="match status" value="1"/>
</dbReference>
<dbReference type="PANTHER" id="PTHR42873">
    <property type="entry name" value="RIBOSOMAL RNA LARGE SUBUNIT METHYLTRANSFERASE"/>
    <property type="match status" value="1"/>
</dbReference>
<dbReference type="SUPFAM" id="SSF53335">
    <property type="entry name" value="S-adenosyl-L-methionine-dependent methyltransferases"/>
    <property type="match status" value="1"/>
</dbReference>
<dbReference type="RefSeq" id="WP_114899099.1">
    <property type="nucleotide sequence ID" value="NZ_CP031222.1"/>
</dbReference>
<comment type="subcellular location">
    <subcellularLocation>
        <location evidence="1">Cytoplasm</location>
    </subcellularLocation>
</comment>
<dbReference type="GO" id="GO:0006364">
    <property type="term" value="P:rRNA processing"/>
    <property type="evidence" value="ECO:0007669"/>
    <property type="project" value="UniProtKB-KW"/>
</dbReference>
<keyword evidence="4 10" id="KW-0489">Methyltransferase</keyword>
<dbReference type="InterPro" id="IPR029063">
    <property type="entry name" value="SAM-dependent_MTases_sf"/>
</dbReference>
<comment type="similarity">
    <text evidence="7">Belongs to the methyltransferase superfamily. RlmI family.</text>
</comment>
<evidence type="ECO:0000256" key="1">
    <source>
        <dbReference type="ARBA" id="ARBA00004496"/>
    </source>
</evidence>
<dbReference type="EMBL" id="CP031222">
    <property type="protein sequence ID" value="AXI02989.1"/>
    <property type="molecule type" value="Genomic_DNA"/>
</dbReference>
<keyword evidence="2" id="KW-0963">Cytoplasm</keyword>
<dbReference type="InterPro" id="IPR036974">
    <property type="entry name" value="PUA_sf"/>
</dbReference>
<evidence type="ECO:0000259" key="8">
    <source>
        <dbReference type="Pfam" id="PF10672"/>
    </source>
</evidence>
<dbReference type="GO" id="GO:0005737">
    <property type="term" value="C:cytoplasm"/>
    <property type="evidence" value="ECO:0007669"/>
    <property type="project" value="UniProtKB-SubCell"/>
</dbReference>
<protein>
    <submittedName>
        <fullName evidence="10">Class I SAM-dependent rRNA methyltransferase</fullName>
    </submittedName>
</protein>
<dbReference type="Gene3D" id="3.40.50.150">
    <property type="entry name" value="Vaccinia Virus protein VP39"/>
    <property type="match status" value="1"/>
</dbReference>
<evidence type="ECO:0000256" key="7">
    <source>
        <dbReference type="ARBA" id="ARBA00038091"/>
    </source>
</evidence>
<evidence type="ECO:0000256" key="4">
    <source>
        <dbReference type="ARBA" id="ARBA00022603"/>
    </source>
</evidence>
<dbReference type="CDD" id="cd11572">
    <property type="entry name" value="RlmI_M_like"/>
    <property type="match status" value="1"/>
</dbReference>
<evidence type="ECO:0000259" key="9">
    <source>
        <dbReference type="Pfam" id="PF17785"/>
    </source>
</evidence>
<gene>
    <name evidence="10" type="ORF">HYN46_09150</name>
</gene>
<dbReference type="InterPro" id="IPR019614">
    <property type="entry name" value="SAM-dep_methyl-trfase"/>
</dbReference>
<name>A0A345P6T0_9GAMM</name>
<dbReference type="AlphaFoldDB" id="A0A345P6T0"/>